<comment type="caution">
    <text evidence="1">The sequence shown here is derived from an EMBL/GenBank/DDBJ whole genome shotgun (WGS) entry which is preliminary data.</text>
</comment>
<keyword evidence="2" id="KW-1185">Reference proteome</keyword>
<dbReference type="Proteomes" id="UP001293254">
    <property type="component" value="Unassembled WGS sequence"/>
</dbReference>
<evidence type="ECO:0000313" key="1">
    <source>
        <dbReference type="EMBL" id="KAK4434741.1"/>
    </source>
</evidence>
<dbReference type="EMBL" id="JACGWO010000002">
    <property type="protein sequence ID" value="KAK4434741.1"/>
    <property type="molecule type" value="Genomic_DNA"/>
</dbReference>
<reference evidence="1" key="1">
    <citation type="submission" date="2020-06" db="EMBL/GenBank/DDBJ databases">
        <authorList>
            <person name="Li T."/>
            <person name="Hu X."/>
            <person name="Zhang T."/>
            <person name="Song X."/>
            <person name="Zhang H."/>
            <person name="Dai N."/>
            <person name="Sheng W."/>
            <person name="Hou X."/>
            <person name="Wei L."/>
        </authorList>
    </citation>
    <scope>NUCLEOTIDE SEQUENCE</scope>
    <source>
        <strain evidence="1">3651</strain>
        <tissue evidence="1">Leaf</tissue>
    </source>
</reference>
<evidence type="ECO:0000313" key="2">
    <source>
        <dbReference type="Proteomes" id="UP001293254"/>
    </source>
</evidence>
<sequence>MIKLQEDGWVVCRVFKKKNHTRGFHPEFDQEVDPSINLPLNAAGCTSLDQQKHNSDHYNNYTYHEHNSLHLPQLLSPDTLPPSFLSSSLPLPTIDLQSSSHNLLRLTSGSGGLMHPDKFSGDWSFLDKLLGATHQSTMDHISKCHQFSQVVEFVPPPQRIPFSYHGLEAEFSRYSK</sequence>
<gene>
    <name evidence="1" type="ORF">Salat_0636900</name>
</gene>
<protein>
    <submittedName>
        <fullName evidence="1">Protein SOMBRERO</fullName>
    </submittedName>
</protein>
<reference evidence="1" key="2">
    <citation type="journal article" date="2024" name="Plant">
        <title>Genomic evolution and insights into agronomic trait innovations of Sesamum species.</title>
        <authorList>
            <person name="Miao H."/>
            <person name="Wang L."/>
            <person name="Qu L."/>
            <person name="Liu H."/>
            <person name="Sun Y."/>
            <person name="Le M."/>
            <person name="Wang Q."/>
            <person name="Wei S."/>
            <person name="Zheng Y."/>
            <person name="Lin W."/>
            <person name="Duan Y."/>
            <person name="Cao H."/>
            <person name="Xiong S."/>
            <person name="Wang X."/>
            <person name="Wei L."/>
            <person name="Li C."/>
            <person name="Ma Q."/>
            <person name="Ju M."/>
            <person name="Zhao R."/>
            <person name="Li G."/>
            <person name="Mu C."/>
            <person name="Tian Q."/>
            <person name="Mei H."/>
            <person name="Zhang T."/>
            <person name="Gao T."/>
            <person name="Zhang H."/>
        </authorList>
    </citation>
    <scope>NUCLEOTIDE SEQUENCE</scope>
    <source>
        <strain evidence="1">3651</strain>
    </source>
</reference>
<accession>A0AAE1YR49</accession>
<dbReference type="AlphaFoldDB" id="A0AAE1YR49"/>
<name>A0AAE1YR49_9LAMI</name>
<organism evidence="1 2">
    <name type="scientific">Sesamum alatum</name>
    <dbReference type="NCBI Taxonomy" id="300844"/>
    <lineage>
        <taxon>Eukaryota</taxon>
        <taxon>Viridiplantae</taxon>
        <taxon>Streptophyta</taxon>
        <taxon>Embryophyta</taxon>
        <taxon>Tracheophyta</taxon>
        <taxon>Spermatophyta</taxon>
        <taxon>Magnoliopsida</taxon>
        <taxon>eudicotyledons</taxon>
        <taxon>Gunneridae</taxon>
        <taxon>Pentapetalae</taxon>
        <taxon>asterids</taxon>
        <taxon>lamiids</taxon>
        <taxon>Lamiales</taxon>
        <taxon>Pedaliaceae</taxon>
        <taxon>Sesamum</taxon>
    </lineage>
</organism>
<proteinExistence type="predicted"/>